<dbReference type="Proteomes" id="UP001177295">
    <property type="component" value="Chromosome"/>
</dbReference>
<organism evidence="8 9">
    <name type="scientific">Candidatus Southlakia epibionticum</name>
    <dbReference type="NCBI Taxonomy" id="3043284"/>
    <lineage>
        <taxon>Bacteria</taxon>
        <taxon>Candidatus Saccharimonadota</taxon>
        <taxon>Candidatus Saccharimonadia</taxon>
        <taxon>Candidatus Saccharimonadales</taxon>
        <taxon>Candidatus Saccharimonadaceae</taxon>
        <taxon>Candidatus Southlakia</taxon>
    </lineage>
</organism>
<gene>
    <name evidence="7 8" type="primary">rplR</name>
    <name evidence="8" type="ORF">SEML1_0456</name>
</gene>
<name>A0ABY8WVF9_9BACT</name>
<sequence>MSNLAKKLLNRSLRKARVRAKVNGTAERPRLSVTISNMHVSAQLIDDATGATLAAATTVGTKISGTMTEKCAAIGTDIAKKAKKVKINAVVFDRNGRQYAGRLQALAEAARKEGLEF</sequence>
<comment type="similarity">
    <text evidence="1 7">Belongs to the universal ribosomal protein uL18 family.</text>
</comment>
<dbReference type="GO" id="GO:0005840">
    <property type="term" value="C:ribosome"/>
    <property type="evidence" value="ECO:0007669"/>
    <property type="project" value="UniProtKB-KW"/>
</dbReference>
<proteinExistence type="inferred from homology"/>
<reference evidence="8 9" key="1">
    <citation type="journal article" date="2023" name="Cell">
        <title>Genetic manipulation of Patescibacteria provides mechanistic insights into microbial dark matter and the epibiotic lifestyle.</title>
        <authorList>
            <person name="Wang Y."/>
            <person name="Gallagher L.A."/>
            <person name="Andrade P.A."/>
            <person name="Liu A."/>
            <person name="Humphreys I.R."/>
            <person name="Turkarslan S."/>
            <person name="Cutler K.J."/>
            <person name="Arrieta-Ortiz M.L."/>
            <person name="Li Y."/>
            <person name="Radey M.C."/>
            <person name="McLean J.S."/>
            <person name="Cong Q."/>
            <person name="Baker D."/>
            <person name="Baliga N.S."/>
            <person name="Peterson S.B."/>
            <person name="Mougous J.D."/>
        </authorList>
    </citation>
    <scope>NUCLEOTIDE SEQUENCE [LARGE SCALE GENOMIC DNA]</scope>
    <source>
        <strain evidence="8 9">ML1</strain>
    </source>
</reference>
<evidence type="ECO:0000313" key="8">
    <source>
        <dbReference type="EMBL" id="WIO46077.1"/>
    </source>
</evidence>
<dbReference type="SUPFAM" id="SSF53137">
    <property type="entry name" value="Translational machinery components"/>
    <property type="match status" value="1"/>
</dbReference>
<dbReference type="CDD" id="cd00432">
    <property type="entry name" value="Ribosomal_L18_L5e"/>
    <property type="match status" value="1"/>
</dbReference>
<evidence type="ECO:0000256" key="1">
    <source>
        <dbReference type="ARBA" id="ARBA00007116"/>
    </source>
</evidence>
<keyword evidence="3 7" id="KW-0694">RNA-binding</keyword>
<dbReference type="NCBIfam" id="TIGR00060">
    <property type="entry name" value="L18_bact"/>
    <property type="match status" value="1"/>
</dbReference>
<keyword evidence="9" id="KW-1185">Reference proteome</keyword>
<evidence type="ECO:0000256" key="2">
    <source>
        <dbReference type="ARBA" id="ARBA00022730"/>
    </source>
</evidence>
<evidence type="ECO:0000256" key="4">
    <source>
        <dbReference type="ARBA" id="ARBA00022980"/>
    </source>
</evidence>
<keyword evidence="5 7" id="KW-0687">Ribonucleoprotein</keyword>
<dbReference type="InterPro" id="IPR004389">
    <property type="entry name" value="Ribosomal_uL18_bac-type"/>
</dbReference>
<evidence type="ECO:0000256" key="3">
    <source>
        <dbReference type="ARBA" id="ARBA00022884"/>
    </source>
</evidence>
<evidence type="ECO:0000313" key="9">
    <source>
        <dbReference type="Proteomes" id="UP001177295"/>
    </source>
</evidence>
<dbReference type="Pfam" id="PF00861">
    <property type="entry name" value="Ribosomal_L18p"/>
    <property type="match status" value="1"/>
</dbReference>
<dbReference type="InterPro" id="IPR005484">
    <property type="entry name" value="Ribosomal_uL18_bac/plant/anim"/>
</dbReference>
<dbReference type="Gene3D" id="3.30.420.100">
    <property type="match status" value="1"/>
</dbReference>
<dbReference type="PANTHER" id="PTHR12899:SF3">
    <property type="entry name" value="LARGE RIBOSOMAL SUBUNIT PROTEIN UL18M"/>
    <property type="match status" value="1"/>
</dbReference>
<evidence type="ECO:0000256" key="7">
    <source>
        <dbReference type="HAMAP-Rule" id="MF_01337"/>
    </source>
</evidence>
<evidence type="ECO:0000256" key="6">
    <source>
        <dbReference type="ARBA" id="ARBA00035197"/>
    </source>
</evidence>
<dbReference type="EMBL" id="CP124550">
    <property type="protein sequence ID" value="WIO46077.1"/>
    <property type="molecule type" value="Genomic_DNA"/>
</dbReference>
<comment type="subunit">
    <text evidence="7">Part of the 50S ribosomal subunit; part of the 5S rRNA/L5/L18/L25 subcomplex. Contacts the 5S and 23S rRNAs.</text>
</comment>
<accession>A0ABY8WVF9</accession>
<evidence type="ECO:0000256" key="5">
    <source>
        <dbReference type="ARBA" id="ARBA00023274"/>
    </source>
</evidence>
<dbReference type="HAMAP" id="MF_01337_B">
    <property type="entry name" value="Ribosomal_uL18_B"/>
    <property type="match status" value="1"/>
</dbReference>
<dbReference type="PANTHER" id="PTHR12899">
    <property type="entry name" value="39S RIBOSOMAL PROTEIN L18, MITOCHONDRIAL"/>
    <property type="match status" value="1"/>
</dbReference>
<dbReference type="InterPro" id="IPR057268">
    <property type="entry name" value="Ribosomal_L18"/>
</dbReference>
<dbReference type="RefSeq" id="WP_376753630.1">
    <property type="nucleotide sequence ID" value="NZ_CP124550.1"/>
</dbReference>
<keyword evidence="2 7" id="KW-0699">rRNA-binding</keyword>
<protein>
    <recommendedName>
        <fullName evidence="6 7">Large ribosomal subunit protein uL18</fullName>
    </recommendedName>
</protein>
<comment type="function">
    <text evidence="7">This is one of the proteins that bind and probably mediate the attachment of the 5S RNA into the large ribosomal subunit, where it forms part of the central protuberance.</text>
</comment>
<keyword evidence="4 7" id="KW-0689">Ribosomal protein</keyword>